<protein>
    <recommendedName>
        <fullName evidence="3">VanZ-like domain-containing protein</fullName>
    </recommendedName>
</protein>
<keyword evidence="2" id="KW-0812">Transmembrane</keyword>
<feature type="compositionally biased region" description="Basic residues" evidence="1">
    <location>
        <begin position="145"/>
        <end position="157"/>
    </location>
</feature>
<dbReference type="InterPro" id="IPR006976">
    <property type="entry name" value="VanZ-like"/>
</dbReference>
<feature type="compositionally biased region" description="Polar residues" evidence="1">
    <location>
        <begin position="158"/>
        <end position="169"/>
    </location>
</feature>
<proteinExistence type="predicted"/>
<dbReference type="Pfam" id="PF04892">
    <property type="entry name" value="VanZ"/>
    <property type="match status" value="1"/>
</dbReference>
<reference evidence="4 5" key="1">
    <citation type="journal article" date="2019" name="Int. J. Syst. Evol. Microbiol.">
        <title>The Global Catalogue of Microorganisms (GCM) 10K type strain sequencing project: providing services to taxonomists for standard genome sequencing and annotation.</title>
        <authorList>
            <consortium name="The Broad Institute Genomics Platform"/>
            <consortium name="The Broad Institute Genome Sequencing Center for Infectious Disease"/>
            <person name="Wu L."/>
            <person name="Ma J."/>
        </authorList>
    </citation>
    <scope>NUCLEOTIDE SEQUENCE [LARGE SCALE GENOMIC DNA]</scope>
    <source>
        <strain evidence="4 5">JCM 13581</strain>
    </source>
</reference>
<evidence type="ECO:0000313" key="5">
    <source>
        <dbReference type="Proteomes" id="UP001501303"/>
    </source>
</evidence>
<organism evidence="4 5">
    <name type="scientific">Streptomyces sodiiphilus</name>
    <dbReference type="NCBI Taxonomy" id="226217"/>
    <lineage>
        <taxon>Bacteria</taxon>
        <taxon>Bacillati</taxon>
        <taxon>Actinomycetota</taxon>
        <taxon>Actinomycetes</taxon>
        <taxon>Kitasatosporales</taxon>
        <taxon>Streptomycetaceae</taxon>
        <taxon>Streptomyces</taxon>
    </lineage>
</organism>
<gene>
    <name evidence="4" type="ORF">GCM10009716_15090</name>
</gene>
<keyword evidence="2" id="KW-0472">Membrane</keyword>
<feature type="transmembrane region" description="Helical" evidence="2">
    <location>
        <begin position="84"/>
        <end position="103"/>
    </location>
</feature>
<dbReference type="InterPro" id="IPR053150">
    <property type="entry name" value="Teicoplanin_resist-assoc"/>
</dbReference>
<keyword evidence="5" id="KW-1185">Reference proteome</keyword>
<dbReference type="EMBL" id="BAAAMJ010000010">
    <property type="protein sequence ID" value="GAA1906123.1"/>
    <property type="molecule type" value="Genomic_DNA"/>
</dbReference>
<dbReference type="PANTHER" id="PTHR36834:SF1">
    <property type="entry name" value="INTEGRAL MEMBRANE PROTEIN"/>
    <property type="match status" value="1"/>
</dbReference>
<evidence type="ECO:0000256" key="1">
    <source>
        <dbReference type="SAM" id="MobiDB-lite"/>
    </source>
</evidence>
<dbReference type="PANTHER" id="PTHR36834">
    <property type="entry name" value="MEMBRANE PROTEIN-RELATED"/>
    <property type="match status" value="1"/>
</dbReference>
<evidence type="ECO:0000259" key="3">
    <source>
        <dbReference type="Pfam" id="PF04892"/>
    </source>
</evidence>
<feature type="region of interest" description="Disordered" evidence="1">
    <location>
        <begin position="140"/>
        <end position="188"/>
    </location>
</feature>
<feature type="transmembrane region" description="Helical" evidence="2">
    <location>
        <begin position="115"/>
        <end position="133"/>
    </location>
</feature>
<keyword evidence="2" id="KW-1133">Transmembrane helix</keyword>
<dbReference type="Proteomes" id="UP001501303">
    <property type="component" value="Unassembled WGS sequence"/>
</dbReference>
<feature type="transmembrane region" description="Helical" evidence="2">
    <location>
        <begin position="51"/>
        <end position="72"/>
    </location>
</feature>
<evidence type="ECO:0000256" key="2">
    <source>
        <dbReference type="SAM" id="Phobius"/>
    </source>
</evidence>
<name>A0ABN2NZN3_9ACTN</name>
<dbReference type="RefSeq" id="WP_344259738.1">
    <property type="nucleotide sequence ID" value="NZ_BAAAMJ010000010.1"/>
</dbReference>
<sequence length="188" mass="19908">MRIAALLVLCGYLALVAWLVLRPRAVLWVPPANLELLASIRADLARGPGHAARTIGADLLLLAPLGVLLPLLGRRLGGSRLASFTRTVLAGALIALVTGLARLSVPSQVADVDALLLHTLGVALTHLSLYGLLRSRALRPERPRPPAHRVAPRRKTFSSRSPQGGTRRSSGVGIAPGTDALHRSLPVR</sequence>
<comment type="caution">
    <text evidence="4">The sequence shown here is derived from an EMBL/GenBank/DDBJ whole genome shotgun (WGS) entry which is preliminary data.</text>
</comment>
<evidence type="ECO:0000313" key="4">
    <source>
        <dbReference type="EMBL" id="GAA1906123.1"/>
    </source>
</evidence>
<accession>A0ABN2NZN3</accession>
<feature type="domain" description="VanZ-like" evidence="3">
    <location>
        <begin position="11"/>
        <end position="129"/>
    </location>
</feature>